<reference evidence="1" key="1">
    <citation type="submission" date="2023-04" db="EMBL/GenBank/DDBJ databases">
        <title>Ambrosiozyma monospora NBRC 10751.</title>
        <authorList>
            <person name="Ichikawa N."/>
            <person name="Sato H."/>
            <person name="Tonouchi N."/>
        </authorList>
    </citation>
    <scope>NUCLEOTIDE SEQUENCE</scope>
    <source>
        <strain evidence="1">NBRC 10751</strain>
    </source>
</reference>
<evidence type="ECO:0000313" key="2">
    <source>
        <dbReference type="Proteomes" id="UP001165064"/>
    </source>
</evidence>
<keyword evidence="2" id="KW-1185">Reference proteome</keyword>
<protein>
    <submittedName>
        <fullName evidence="1">Unnamed protein product</fullName>
    </submittedName>
</protein>
<dbReference type="EMBL" id="BSXS01005922">
    <property type="protein sequence ID" value="GME84903.1"/>
    <property type="molecule type" value="Genomic_DNA"/>
</dbReference>
<gene>
    <name evidence="1" type="ORF">Amon02_000719200</name>
</gene>
<dbReference type="Proteomes" id="UP001165064">
    <property type="component" value="Unassembled WGS sequence"/>
</dbReference>
<comment type="caution">
    <text evidence="1">The sequence shown here is derived from an EMBL/GenBank/DDBJ whole genome shotgun (WGS) entry which is preliminary data.</text>
</comment>
<evidence type="ECO:0000313" key="1">
    <source>
        <dbReference type="EMBL" id="GME84903.1"/>
    </source>
</evidence>
<name>A0ACB5TBM3_AMBMO</name>
<accession>A0ACB5TBM3</accession>
<proteinExistence type="predicted"/>
<sequence>MQLSISRSSSFVSQDLSRSSSFSTNSGPTSDTNSTAAISINNNTNNTANRPFKPFRSGSNSPAQIQLAISRSSGHLAGQQNTNNGSFTNLAMTKQMMDRTNSYRQVSPLSNSPKVNLGSSFPKRKFTGPDEVVIDDGSDQQQPLILCSTSDSPGATTTPKNNYSSTGSSPSLKMGRGVVFSMNDTDPESSAVPTPTINNGNGNYNSTTPIPPSDAADYLNQLKKSKQQTKKKLKSKSKKKKTGSISTKEHLLKLIKNPLFQSHYLLNAFYCAIGQIYIFSVGFIVKAQLNNQNLTPNHGTPTTTAAVLLSIIGKNKPDQDLSSSYQALQVSLISLSNFLGRLASGPLSDLIKQKFKQQRIWVLMITITLLTLGQLSLIYLNDINSLSLTSCLVGFAYGAIYAMLPAALVDSFGSERFATTWALIGTGPIFVFLGLSKYFGYVYDLNSELVDDETGGGKVKVCLKGDGCYSSVFRLTTGICVALFVGYSLVIFSQRKRR</sequence>
<organism evidence="1 2">
    <name type="scientific">Ambrosiozyma monospora</name>
    <name type="common">Yeast</name>
    <name type="synonym">Endomycopsis monosporus</name>
    <dbReference type="NCBI Taxonomy" id="43982"/>
    <lineage>
        <taxon>Eukaryota</taxon>
        <taxon>Fungi</taxon>
        <taxon>Dikarya</taxon>
        <taxon>Ascomycota</taxon>
        <taxon>Saccharomycotina</taxon>
        <taxon>Pichiomycetes</taxon>
        <taxon>Pichiales</taxon>
        <taxon>Pichiaceae</taxon>
        <taxon>Ambrosiozyma</taxon>
    </lineage>
</organism>